<accession>A0A1Z3LVR8</accession>
<feature type="region of interest" description="Disordered" evidence="1">
    <location>
        <begin position="70"/>
        <end position="94"/>
    </location>
</feature>
<reference evidence="2 3" key="1">
    <citation type="submission" date="2017-06" db="EMBL/GenBank/DDBJ databases">
        <title>Biodegradation of gentamicin by bacterial consortia AMQD4 in synthetic medium and raw gentamicin sewage.</title>
        <authorList>
            <person name="Chang H."/>
            <person name="Feng Y."/>
            <person name="Li Z."/>
            <person name="Xue J."/>
            <person name="Cheng D."/>
        </authorList>
    </citation>
    <scope>NUCLEOTIDE SEQUENCE [LARGE SCALE GENOMIC DNA]</scope>
    <source>
        <strain evidence="2 3">BZC3</strain>
    </source>
</reference>
<dbReference type="Proteomes" id="UP000197024">
    <property type="component" value="Chromosome"/>
</dbReference>
<evidence type="ECO:0000256" key="1">
    <source>
        <dbReference type="SAM" id="MobiDB-lite"/>
    </source>
</evidence>
<name>A0A1Z3LVR8_BREDI</name>
<feature type="compositionally biased region" description="Low complexity" evidence="1">
    <location>
        <begin position="70"/>
        <end position="87"/>
    </location>
</feature>
<organism evidence="2 3">
    <name type="scientific">Brevundimonas diminuta</name>
    <name type="common">Pseudomonas diminuta</name>
    <dbReference type="NCBI Taxonomy" id="293"/>
    <lineage>
        <taxon>Bacteria</taxon>
        <taxon>Pseudomonadati</taxon>
        <taxon>Pseudomonadota</taxon>
        <taxon>Alphaproteobacteria</taxon>
        <taxon>Caulobacterales</taxon>
        <taxon>Caulobacteraceae</taxon>
        <taxon>Brevundimonas</taxon>
    </lineage>
</organism>
<sequence>MAGLHLHGTEEMLLTRKEASTELLRMGIRRSPSTLAKVFCTRSDGPPCTHLGRTPYYPKSLLHEWARSQLSGLRSSSSQPRQAGHWGEAAHEGA</sequence>
<dbReference type="AlphaFoldDB" id="A0A1Z3LVR8"/>
<reference evidence="2 3" key="2">
    <citation type="submission" date="2017-06" db="EMBL/GenBank/DDBJ databases">
        <authorList>
            <person name="Kim H.J."/>
            <person name="Triplett B.A."/>
        </authorList>
    </citation>
    <scope>NUCLEOTIDE SEQUENCE [LARGE SCALE GENOMIC DNA]</scope>
    <source>
        <strain evidence="2 3">BZC3</strain>
    </source>
</reference>
<dbReference type="EMBL" id="CP021995">
    <property type="protein sequence ID" value="ASD26304.1"/>
    <property type="molecule type" value="Genomic_DNA"/>
</dbReference>
<evidence type="ECO:0000313" key="2">
    <source>
        <dbReference type="EMBL" id="ASD26304.1"/>
    </source>
</evidence>
<gene>
    <name evidence="2" type="ORF">CD943_04995</name>
</gene>
<evidence type="ECO:0000313" key="3">
    <source>
        <dbReference type="Proteomes" id="UP000197024"/>
    </source>
</evidence>
<evidence type="ECO:0008006" key="4">
    <source>
        <dbReference type="Google" id="ProtNLM"/>
    </source>
</evidence>
<proteinExistence type="predicted"/>
<dbReference type="RefSeq" id="WP_035308711.1">
    <property type="nucleotide sequence ID" value="NZ_CP194725.1"/>
</dbReference>
<protein>
    <recommendedName>
        <fullName evidence="4">DNA-binding protein</fullName>
    </recommendedName>
</protein>